<proteinExistence type="predicted"/>
<sequence>EADHPLDHPLTLQAEGGSLHGLNIGFIYCQNCAVDGRGQWVLQETVDRIEGYLDLENINDVYSPYEALNITRPPYRLKGAKNVLWDQHNLNDVVESSAVGKKLNRRSHGIGIQDDHMRNQWTRRFFPRDEAWRVDPATPAWMTQKSSAHTPVKWHELKLPQHAADESVVGAPTWLVGGWAGVQGPRSTQGVSGWWNVRAPPFAHFVGCPDKAAGFKSLGWWDFKAEAVLASTQHQDARRLSDASETVRPVEKRQYLALKGPKFQYNSLSDFNEKYFGALAKLAVLAVLTGRRAVAPGHVPREPDTFLWGAAAGHRDLDQSNVSCPWMQGMPMLCPRKRDME</sequence>
<keyword evidence="2" id="KW-1185">Reference proteome</keyword>
<feature type="non-terminal residue" evidence="1">
    <location>
        <position position="1"/>
    </location>
</feature>
<gene>
    <name evidence="1" type="ORF">CYMTET_31751</name>
</gene>
<evidence type="ECO:0000313" key="1">
    <source>
        <dbReference type="EMBL" id="KAK3259243.1"/>
    </source>
</evidence>
<protein>
    <submittedName>
        <fullName evidence="1">Uncharacterized protein</fullName>
    </submittedName>
</protein>
<dbReference type="EMBL" id="LGRX02018925">
    <property type="protein sequence ID" value="KAK3259243.1"/>
    <property type="molecule type" value="Genomic_DNA"/>
</dbReference>
<reference evidence="1 2" key="1">
    <citation type="journal article" date="2015" name="Genome Biol. Evol.">
        <title>Comparative Genomics of a Bacterivorous Green Alga Reveals Evolutionary Causalities and Consequences of Phago-Mixotrophic Mode of Nutrition.</title>
        <authorList>
            <person name="Burns J.A."/>
            <person name="Paasch A."/>
            <person name="Narechania A."/>
            <person name="Kim E."/>
        </authorList>
    </citation>
    <scope>NUCLEOTIDE SEQUENCE [LARGE SCALE GENOMIC DNA]</scope>
    <source>
        <strain evidence="1 2">PLY_AMNH</strain>
    </source>
</reference>
<name>A0AAE0FGZ5_9CHLO</name>
<accession>A0AAE0FGZ5</accession>
<dbReference type="Proteomes" id="UP001190700">
    <property type="component" value="Unassembled WGS sequence"/>
</dbReference>
<organism evidence="1 2">
    <name type="scientific">Cymbomonas tetramitiformis</name>
    <dbReference type="NCBI Taxonomy" id="36881"/>
    <lineage>
        <taxon>Eukaryota</taxon>
        <taxon>Viridiplantae</taxon>
        <taxon>Chlorophyta</taxon>
        <taxon>Pyramimonadophyceae</taxon>
        <taxon>Pyramimonadales</taxon>
        <taxon>Pyramimonadaceae</taxon>
        <taxon>Cymbomonas</taxon>
    </lineage>
</organism>
<dbReference type="AlphaFoldDB" id="A0AAE0FGZ5"/>
<evidence type="ECO:0000313" key="2">
    <source>
        <dbReference type="Proteomes" id="UP001190700"/>
    </source>
</evidence>
<comment type="caution">
    <text evidence="1">The sequence shown here is derived from an EMBL/GenBank/DDBJ whole genome shotgun (WGS) entry which is preliminary data.</text>
</comment>